<feature type="compositionally biased region" description="Polar residues" evidence="6">
    <location>
        <begin position="507"/>
        <end position="519"/>
    </location>
</feature>
<keyword evidence="1" id="KW-0479">Metal-binding</keyword>
<dbReference type="SMART" id="SM00355">
    <property type="entry name" value="ZnF_C2H2"/>
    <property type="match status" value="3"/>
</dbReference>
<dbReference type="SMR" id="A0A177TXN1"/>
<dbReference type="GO" id="GO:0005634">
    <property type="term" value="C:nucleus"/>
    <property type="evidence" value="ECO:0007669"/>
    <property type="project" value="TreeGrafter"/>
</dbReference>
<comment type="caution">
    <text evidence="8">The sequence shown here is derived from an EMBL/GenBank/DDBJ whole genome shotgun (WGS) entry which is preliminary data.</text>
</comment>
<keyword evidence="2" id="KW-0677">Repeat</keyword>
<evidence type="ECO:0000256" key="2">
    <source>
        <dbReference type="ARBA" id="ARBA00022737"/>
    </source>
</evidence>
<feature type="compositionally biased region" description="Low complexity" evidence="6">
    <location>
        <begin position="400"/>
        <end position="413"/>
    </location>
</feature>
<protein>
    <recommendedName>
        <fullName evidence="7">C2H2-type domain-containing protein</fullName>
    </recommendedName>
</protein>
<feature type="region of interest" description="Disordered" evidence="6">
    <location>
        <begin position="765"/>
        <end position="897"/>
    </location>
</feature>
<feature type="region of interest" description="Disordered" evidence="6">
    <location>
        <begin position="1"/>
        <end position="40"/>
    </location>
</feature>
<dbReference type="InterPro" id="IPR036236">
    <property type="entry name" value="Znf_C2H2_sf"/>
</dbReference>
<feature type="domain" description="C2H2-type" evidence="7">
    <location>
        <begin position="735"/>
        <end position="764"/>
    </location>
</feature>
<dbReference type="EMBL" id="LWDF02000171">
    <property type="protein sequence ID" value="KAE8255058.1"/>
    <property type="molecule type" value="Genomic_DNA"/>
</dbReference>
<feature type="compositionally biased region" description="Polar residues" evidence="6">
    <location>
        <begin position="8"/>
        <end position="25"/>
    </location>
</feature>
<evidence type="ECO:0000313" key="8">
    <source>
        <dbReference type="EMBL" id="KAE8255058.1"/>
    </source>
</evidence>
<evidence type="ECO:0000256" key="4">
    <source>
        <dbReference type="ARBA" id="ARBA00022833"/>
    </source>
</evidence>
<keyword evidence="4" id="KW-0862">Zinc</keyword>
<reference evidence="8" key="2">
    <citation type="journal article" date="2019" name="IMA Fungus">
        <title>Genome sequencing and comparison of five Tilletia species to identify candidate genes for the detection of regulated species infecting wheat.</title>
        <authorList>
            <person name="Nguyen H.D.T."/>
            <person name="Sultana T."/>
            <person name="Kesanakurti P."/>
            <person name="Hambleton S."/>
        </authorList>
    </citation>
    <scope>NUCLEOTIDE SEQUENCE</scope>
    <source>
        <strain evidence="8">DAOMC 236416</strain>
    </source>
</reference>
<proteinExistence type="predicted"/>
<feature type="domain" description="C2H2-type" evidence="7">
    <location>
        <begin position="707"/>
        <end position="734"/>
    </location>
</feature>
<feature type="compositionally biased region" description="Basic residues" evidence="6">
    <location>
        <begin position="414"/>
        <end position="426"/>
    </location>
</feature>
<dbReference type="PROSITE" id="PS50157">
    <property type="entry name" value="ZINC_FINGER_C2H2_2"/>
    <property type="match status" value="2"/>
</dbReference>
<evidence type="ECO:0000256" key="1">
    <source>
        <dbReference type="ARBA" id="ARBA00022723"/>
    </source>
</evidence>
<dbReference type="Gene3D" id="3.30.160.60">
    <property type="entry name" value="Classic Zinc Finger"/>
    <property type="match status" value="3"/>
</dbReference>
<dbReference type="GO" id="GO:0001228">
    <property type="term" value="F:DNA-binding transcription activator activity, RNA polymerase II-specific"/>
    <property type="evidence" value="ECO:0007669"/>
    <property type="project" value="TreeGrafter"/>
</dbReference>
<dbReference type="GO" id="GO:0000978">
    <property type="term" value="F:RNA polymerase II cis-regulatory region sequence-specific DNA binding"/>
    <property type="evidence" value="ECO:0007669"/>
    <property type="project" value="TreeGrafter"/>
</dbReference>
<evidence type="ECO:0000313" key="9">
    <source>
        <dbReference type="Proteomes" id="UP000077521"/>
    </source>
</evidence>
<dbReference type="GO" id="GO:0008270">
    <property type="term" value="F:zinc ion binding"/>
    <property type="evidence" value="ECO:0007669"/>
    <property type="project" value="UniProtKB-KW"/>
</dbReference>
<feature type="compositionally biased region" description="Low complexity" evidence="6">
    <location>
        <begin position="781"/>
        <end position="791"/>
    </location>
</feature>
<dbReference type="InterPro" id="IPR013087">
    <property type="entry name" value="Znf_C2H2_type"/>
</dbReference>
<dbReference type="Proteomes" id="UP000077521">
    <property type="component" value="Unassembled WGS sequence"/>
</dbReference>
<dbReference type="FunFam" id="3.30.160.60:FF:000303">
    <property type="entry name" value="Zinc finger protein 41"/>
    <property type="match status" value="1"/>
</dbReference>
<keyword evidence="9" id="KW-1185">Reference proteome</keyword>
<name>A0A177TXN1_9BASI</name>
<evidence type="ECO:0000259" key="7">
    <source>
        <dbReference type="PROSITE" id="PS50157"/>
    </source>
</evidence>
<dbReference type="PROSITE" id="PS00028">
    <property type="entry name" value="ZINC_FINGER_C2H2_1"/>
    <property type="match status" value="1"/>
</dbReference>
<feature type="region of interest" description="Disordered" evidence="6">
    <location>
        <begin position="302"/>
        <end position="321"/>
    </location>
</feature>
<dbReference type="PANTHER" id="PTHR24393">
    <property type="entry name" value="ZINC FINGER PROTEIN"/>
    <property type="match status" value="1"/>
</dbReference>
<sequence>MSLAHLSVPSTSSASHPNDIDNNTSAHHHPGSSATPTGGLIQHHYKFANPLAGGGSTAEAQAASAALPVPGSGPTAASYLGIGSSLTPAADDSSFSLDLIAGITNSGINPSSSLHQHLGNDTSFANSSTGFNLGGPGGSSGVGTSNAIAGLDSSFLKVGGTTTFDFPSLPDGLLDEAPEYEYSAHTKANVFEAAQEYLADIDGARVFDLESFDPSLAGLGGDESLWSFAEGLDFSTASLPGHHQQHSQIAGPSSSSQFAVPDSLIMATSAVASASATPHLHSAVHHDDNQDKATGYGTHLAMSEGLTRPGTSSSATTPSGQYALNYLPHNAMSGTQTAPTYPSLFHSSHSNHMGTQLPSIDLGGMGDDHLPVSKRRRGMSPRTAPVYDESFGKNSPFQNQQQHHQQHQQQQHQHQQHQQHQQHHQSHPSFLPPPQHRGSNASPMPAQGHSGYPSPYIPFSQETKHMMYAPPPPAPQHHEGEVPSSAAAHVPYSRAHAPFPTTATPASNGSRSRMTSWQGSPYPGLSGHGTGGGGGEWGMEPPSHPGLTSSASYPSIIGPSPDPNHSGYLGHRLSEVSVASSSASAIGPGAGGGGSGSKAMANSVPSGGGYHNPGPAGLGIGPGGAANMGFVPIVGVPVGPGSTINLGPGSSNNQAEIIHSLGQALDATADADGVARCPFPNCNKTFAKNRTYNLKAHLRSHSQLKPFACASCPRAFSRKHDLERHARVHSGDKPYICEVCGRGFPRSDALRRHWRVEKECGQRAAEMEAQQAGSAMGGGNSSMNGEAGGSAHSDEDETSDTNNNNNNNHAPGGVTNSSSSSSNDSSSHPAYASHEAHQQQQQQQQQRIPIPNSGSGWFASQLQHGHPYQHPHQQHGGYPPGGPSAVGGEVAGEKRKR</sequence>
<feature type="compositionally biased region" description="Polar residues" evidence="6">
    <location>
        <begin position="338"/>
        <end position="358"/>
    </location>
</feature>
<accession>A0A177TXN1</accession>
<reference evidence="8" key="1">
    <citation type="submission" date="2016-04" db="EMBL/GenBank/DDBJ databases">
        <authorList>
            <person name="Nguyen H.D."/>
            <person name="Samba Siva P."/>
            <person name="Cullis J."/>
            <person name="Levesque C.A."/>
            <person name="Hambleton S."/>
        </authorList>
    </citation>
    <scope>NUCLEOTIDE SEQUENCE</scope>
    <source>
        <strain evidence="8">DAOMC 236416</strain>
    </source>
</reference>
<keyword evidence="5" id="KW-0539">Nucleus</keyword>
<dbReference type="FunFam" id="3.30.160.60:FF:002343">
    <property type="entry name" value="Zinc finger protein 33A"/>
    <property type="match status" value="1"/>
</dbReference>
<feature type="compositionally biased region" description="Low complexity" evidence="6">
    <location>
        <begin position="307"/>
        <end position="320"/>
    </location>
</feature>
<evidence type="ECO:0000256" key="5">
    <source>
        <dbReference type="ARBA" id="ARBA00023242"/>
    </source>
</evidence>
<dbReference type="AlphaFoldDB" id="A0A177TXN1"/>
<evidence type="ECO:0000256" key="6">
    <source>
        <dbReference type="SAM" id="MobiDB-lite"/>
    </source>
</evidence>
<dbReference type="PANTHER" id="PTHR24393:SF34">
    <property type="entry name" value="PR_SET DOMAIN 13"/>
    <property type="match status" value="1"/>
</dbReference>
<feature type="compositionally biased region" description="Low complexity" evidence="6">
    <location>
        <begin position="816"/>
        <end position="827"/>
    </location>
</feature>
<feature type="compositionally biased region" description="Gly residues" evidence="6">
    <location>
        <begin position="526"/>
        <end position="537"/>
    </location>
</feature>
<keyword evidence="3" id="KW-0863">Zinc-finger</keyword>
<organism evidence="8 9">
    <name type="scientific">Tilletia indica</name>
    <dbReference type="NCBI Taxonomy" id="43049"/>
    <lineage>
        <taxon>Eukaryota</taxon>
        <taxon>Fungi</taxon>
        <taxon>Dikarya</taxon>
        <taxon>Basidiomycota</taxon>
        <taxon>Ustilaginomycotina</taxon>
        <taxon>Exobasidiomycetes</taxon>
        <taxon>Tilletiales</taxon>
        <taxon>Tilletiaceae</taxon>
        <taxon>Tilletia</taxon>
    </lineage>
</organism>
<evidence type="ECO:0000256" key="3">
    <source>
        <dbReference type="ARBA" id="ARBA00022771"/>
    </source>
</evidence>
<feature type="region of interest" description="Disordered" evidence="6">
    <location>
        <begin position="499"/>
        <end position="553"/>
    </location>
</feature>
<gene>
    <name evidence="8" type="ORF">A4X13_0g3175</name>
</gene>
<feature type="region of interest" description="Disordered" evidence="6">
    <location>
        <begin position="338"/>
        <end position="487"/>
    </location>
</feature>
<dbReference type="Pfam" id="PF00096">
    <property type="entry name" value="zf-C2H2"/>
    <property type="match status" value="2"/>
</dbReference>
<dbReference type="SUPFAM" id="SSF57667">
    <property type="entry name" value="beta-beta-alpha zinc fingers"/>
    <property type="match status" value="1"/>
</dbReference>